<evidence type="ECO:0000313" key="2">
    <source>
        <dbReference type="Proteomes" id="UP000682111"/>
    </source>
</evidence>
<dbReference type="OrthoDB" id="2937982at2"/>
<sequence>MSSKNDDSYFVANNAEELLRGLTNKESYILITKDYVKEFEDNTELPLSENEQLGFNLGFRGNAGILSEIFYQLINKFSDGSKQQKQIDSRIRKYTVKKLADGELLLYLRQLDY</sequence>
<evidence type="ECO:0000313" key="1">
    <source>
        <dbReference type="EMBL" id="GIN62631.1"/>
    </source>
</evidence>
<dbReference type="AlphaFoldDB" id="A0A920BUI3"/>
<dbReference type="EMBL" id="BORC01000004">
    <property type="protein sequence ID" value="GIN62631.1"/>
    <property type="molecule type" value="Genomic_DNA"/>
</dbReference>
<organism evidence="1 2">
    <name type="scientific">Robertmurraya siralis</name>
    <dbReference type="NCBI Taxonomy" id="77777"/>
    <lineage>
        <taxon>Bacteria</taxon>
        <taxon>Bacillati</taxon>
        <taxon>Bacillota</taxon>
        <taxon>Bacilli</taxon>
        <taxon>Bacillales</taxon>
        <taxon>Bacillaceae</taxon>
        <taxon>Robertmurraya</taxon>
    </lineage>
</organism>
<reference evidence="1" key="1">
    <citation type="submission" date="2021-03" db="EMBL/GenBank/DDBJ databases">
        <title>Antimicrobial resistance genes in bacteria isolated from Japanese honey, and their potential for conferring macrolide and lincosamide resistance in the American foulbrood pathogen Paenibacillus larvae.</title>
        <authorList>
            <person name="Okamoto M."/>
            <person name="Kumagai M."/>
            <person name="Kanamori H."/>
            <person name="Takamatsu D."/>
        </authorList>
    </citation>
    <scope>NUCLEOTIDE SEQUENCE</scope>
    <source>
        <strain evidence="1">J27TS8</strain>
    </source>
</reference>
<comment type="caution">
    <text evidence="1">The sequence shown here is derived from an EMBL/GenBank/DDBJ whole genome shotgun (WGS) entry which is preliminary data.</text>
</comment>
<gene>
    <name evidence="1" type="ORF">J27TS8_26240</name>
</gene>
<protein>
    <submittedName>
        <fullName evidence="1">Uncharacterized protein</fullName>
    </submittedName>
</protein>
<proteinExistence type="predicted"/>
<dbReference type="RefSeq" id="WP_137744125.1">
    <property type="nucleotide sequence ID" value="NZ_BORC01000004.1"/>
</dbReference>
<dbReference type="Proteomes" id="UP000682111">
    <property type="component" value="Unassembled WGS sequence"/>
</dbReference>
<accession>A0A920BUI3</accession>
<name>A0A920BUI3_9BACI</name>
<keyword evidence="2" id="KW-1185">Reference proteome</keyword>